<evidence type="ECO:0000313" key="2">
    <source>
        <dbReference type="Proteomes" id="UP001157138"/>
    </source>
</evidence>
<reference evidence="2" key="1">
    <citation type="journal article" date="2019" name="Int. J. Syst. Evol. Microbiol.">
        <title>The Global Catalogue of Microorganisms (GCM) 10K type strain sequencing project: providing services to taxonomists for standard genome sequencing and annotation.</title>
        <authorList>
            <consortium name="The Broad Institute Genomics Platform"/>
            <consortium name="The Broad Institute Genome Sequencing Center for Infectious Disease"/>
            <person name="Wu L."/>
            <person name="Ma J."/>
        </authorList>
    </citation>
    <scope>NUCLEOTIDE SEQUENCE [LARGE SCALE GENOMIC DNA]</scope>
    <source>
        <strain evidence="2">NBRC 108723</strain>
    </source>
</reference>
<proteinExistence type="predicted"/>
<accession>A0ABQ6F3X7</accession>
<dbReference type="Proteomes" id="UP001157138">
    <property type="component" value="Unassembled WGS sequence"/>
</dbReference>
<name>A0ABQ6F3X7_9VIBR</name>
<gene>
    <name evidence="1" type="ORF">GCM10007938_40110</name>
</gene>
<protein>
    <submittedName>
        <fullName evidence="1">Uncharacterized protein</fullName>
    </submittedName>
</protein>
<dbReference type="EMBL" id="BSPW01000096">
    <property type="protein sequence ID" value="GLT20228.1"/>
    <property type="molecule type" value="Genomic_DNA"/>
</dbReference>
<evidence type="ECO:0000313" key="1">
    <source>
        <dbReference type="EMBL" id="GLT20228.1"/>
    </source>
</evidence>
<organism evidence="1 2">
    <name type="scientific">Vibrio zhanjiangensis</name>
    <dbReference type="NCBI Taxonomy" id="1046128"/>
    <lineage>
        <taxon>Bacteria</taxon>
        <taxon>Pseudomonadati</taxon>
        <taxon>Pseudomonadota</taxon>
        <taxon>Gammaproteobacteria</taxon>
        <taxon>Vibrionales</taxon>
        <taxon>Vibrionaceae</taxon>
        <taxon>Vibrio</taxon>
    </lineage>
</organism>
<comment type="caution">
    <text evidence="1">The sequence shown here is derived from an EMBL/GenBank/DDBJ whole genome shotgun (WGS) entry which is preliminary data.</text>
</comment>
<sequence length="86" mass="10006">MVYLSKRGNNMDTKIQSESEYQKLLKQLVDTYSHPLFGDIPVRGSFEEDEKCFSSIEKKPDEWDELRGSYMGKVGERCHDRSSILV</sequence>
<keyword evidence="2" id="KW-1185">Reference proteome</keyword>